<comment type="caution">
    <text evidence="5">The sequence shown here is derived from an EMBL/GenBank/DDBJ whole genome shotgun (WGS) entry which is preliminary data.</text>
</comment>
<keyword evidence="3" id="KW-0732">Signal</keyword>
<dbReference type="GO" id="GO:0055088">
    <property type="term" value="P:lipid homeostasis"/>
    <property type="evidence" value="ECO:0007669"/>
    <property type="project" value="TreeGrafter"/>
</dbReference>
<dbReference type="GO" id="GO:0042171">
    <property type="term" value="F:lysophosphatidic acid acyltransferase activity"/>
    <property type="evidence" value="ECO:0007669"/>
    <property type="project" value="TreeGrafter"/>
</dbReference>
<dbReference type="EMBL" id="JAUTXT010000057">
    <property type="protein sequence ID" value="KAK3670359.1"/>
    <property type="molecule type" value="Genomic_DNA"/>
</dbReference>
<dbReference type="GO" id="GO:0006654">
    <property type="term" value="P:phosphatidic acid biosynthetic process"/>
    <property type="evidence" value="ECO:0007669"/>
    <property type="project" value="TreeGrafter"/>
</dbReference>
<proteinExistence type="inferred from homology"/>
<dbReference type="Gene3D" id="3.40.50.1820">
    <property type="entry name" value="alpha/beta hydrolase"/>
    <property type="match status" value="1"/>
</dbReference>
<dbReference type="GO" id="GO:0004623">
    <property type="term" value="F:phospholipase A2 activity"/>
    <property type="evidence" value="ECO:0007669"/>
    <property type="project" value="TreeGrafter"/>
</dbReference>
<dbReference type="AlphaFoldDB" id="A0AAE0WGF4"/>
<evidence type="ECO:0000313" key="5">
    <source>
        <dbReference type="EMBL" id="KAK3670359.1"/>
    </source>
</evidence>
<dbReference type="SUPFAM" id="SSF53474">
    <property type="entry name" value="alpha/beta-Hydrolases"/>
    <property type="match status" value="1"/>
</dbReference>
<dbReference type="Pfam" id="PF00561">
    <property type="entry name" value="Abhydrolase_1"/>
    <property type="match status" value="1"/>
</dbReference>
<protein>
    <recommendedName>
        <fullName evidence="4">AB hydrolase-1 domain-containing protein</fullName>
    </recommendedName>
</protein>
<feature type="domain" description="AB hydrolase-1" evidence="4">
    <location>
        <begin position="225"/>
        <end position="381"/>
    </location>
</feature>
<dbReference type="InterPro" id="IPR029058">
    <property type="entry name" value="AB_hydrolase_fold"/>
</dbReference>
<dbReference type="GO" id="GO:0035965">
    <property type="term" value="P:cardiolipin acyl-chain remodeling"/>
    <property type="evidence" value="ECO:0007669"/>
    <property type="project" value="TreeGrafter"/>
</dbReference>
<feature type="region of interest" description="Disordered" evidence="2">
    <location>
        <begin position="387"/>
        <end position="408"/>
    </location>
</feature>
<feature type="chain" id="PRO_5042230166" description="AB hydrolase-1 domain-containing protein" evidence="3">
    <location>
        <begin position="21"/>
        <end position="622"/>
    </location>
</feature>
<dbReference type="PANTHER" id="PTHR42886">
    <property type="entry name" value="RE40534P-RELATED"/>
    <property type="match status" value="1"/>
</dbReference>
<comment type="similarity">
    <text evidence="1">Belongs to the peptidase S33 family. ABHD4/ABHD5 subfamily.</text>
</comment>
<evidence type="ECO:0000313" key="6">
    <source>
        <dbReference type="Proteomes" id="UP001274830"/>
    </source>
</evidence>
<keyword evidence="6" id="KW-1185">Reference proteome</keyword>
<feature type="compositionally biased region" description="Basic and acidic residues" evidence="2">
    <location>
        <begin position="170"/>
        <end position="180"/>
    </location>
</feature>
<gene>
    <name evidence="5" type="ORF">LTR78_009712</name>
</gene>
<feature type="signal peptide" evidence="3">
    <location>
        <begin position="1"/>
        <end position="20"/>
    </location>
</feature>
<evidence type="ECO:0000259" key="4">
    <source>
        <dbReference type="Pfam" id="PF00561"/>
    </source>
</evidence>
<feature type="region of interest" description="Disordered" evidence="2">
    <location>
        <begin position="66"/>
        <end position="117"/>
    </location>
</feature>
<evidence type="ECO:0000256" key="2">
    <source>
        <dbReference type="SAM" id="MobiDB-lite"/>
    </source>
</evidence>
<reference evidence="5" key="1">
    <citation type="submission" date="2023-07" db="EMBL/GenBank/DDBJ databases">
        <title>Black Yeasts Isolated from many extreme environments.</title>
        <authorList>
            <person name="Coleine C."/>
            <person name="Stajich J.E."/>
            <person name="Selbmann L."/>
        </authorList>
    </citation>
    <scope>NUCLEOTIDE SEQUENCE</scope>
    <source>
        <strain evidence="5">CCFEE 5485</strain>
    </source>
</reference>
<feature type="region of interest" description="Disordered" evidence="2">
    <location>
        <begin position="156"/>
        <end position="193"/>
    </location>
</feature>
<organism evidence="5 6">
    <name type="scientific">Recurvomyces mirabilis</name>
    <dbReference type="NCBI Taxonomy" id="574656"/>
    <lineage>
        <taxon>Eukaryota</taxon>
        <taxon>Fungi</taxon>
        <taxon>Dikarya</taxon>
        <taxon>Ascomycota</taxon>
        <taxon>Pezizomycotina</taxon>
        <taxon>Dothideomycetes</taxon>
        <taxon>Dothideomycetidae</taxon>
        <taxon>Mycosphaerellales</taxon>
        <taxon>Teratosphaeriaceae</taxon>
        <taxon>Recurvomyces</taxon>
    </lineage>
</organism>
<dbReference type="Proteomes" id="UP001274830">
    <property type="component" value="Unassembled WGS sequence"/>
</dbReference>
<sequence length="622" mass="68375">MKVVAHLSASLLALPATLRSTLLLASLYPLKGASTADLPLPAPGQYSYIGNTAGYAHSYSIMASAPTEEDARREGSSSSSGGGGGGQKAMLARNRKEQEASRQEAQGQTGSSKPGMFPMSYKEGLSQWWAGLSPAVTEHKVLSYVPYLRQPPTQMHTGAPEQKAHGANMEVDRSSDKEASPVKTDSNTDPYGPRMWHSNLVQLGGKNRYLNEFSVERLGEVNANNLVMIHGYGAGLGFFYKQFDALSRLPNWKLYALDLLGMGRSSRPSFRIQAKDREGKAREAENWFIDALEEWRIKRGIEKMTLMGHSLGGYMAVCYALKYPGHLDKLILASPVGVPEDPYAINDDGPTPAEANAMAKEFAESQDEAVNGASKADGNNFLNQKDKREAEQQQQNGGREPPPRKRPYSKWLTTLWDANISPFSLVRLSGPLGPRLVSGWTSRRFGHLPSEEAEALHDYSYSLFRQRGSGEYALAYILAPGAFARSPLIRRIQGVGRQYLGPHPVPEPDTSTVNGESDGTTAQRLRETGIPIVFYYGSHDWMDIQGGRDAKVKCDADARRALAGASEREKRMENGGVKVRVIDKAGHHVYLDGCEQFNQEVVGEMRDVEVRQGRLRRVGEGV</sequence>
<dbReference type="PANTHER" id="PTHR42886:SF29">
    <property type="entry name" value="PUMMELIG, ISOFORM A"/>
    <property type="match status" value="1"/>
</dbReference>
<dbReference type="GO" id="GO:0005743">
    <property type="term" value="C:mitochondrial inner membrane"/>
    <property type="evidence" value="ECO:0007669"/>
    <property type="project" value="TreeGrafter"/>
</dbReference>
<feature type="compositionally biased region" description="Polar residues" evidence="2">
    <location>
        <begin position="103"/>
        <end position="112"/>
    </location>
</feature>
<name>A0AAE0WGF4_9PEZI</name>
<evidence type="ECO:0000256" key="3">
    <source>
        <dbReference type="SAM" id="SignalP"/>
    </source>
</evidence>
<evidence type="ECO:0000256" key="1">
    <source>
        <dbReference type="ARBA" id="ARBA00038097"/>
    </source>
</evidence>
<accession>A0AAE0WGF4</accession>
<dbReference type="InterPro" id="IPR000073">
    <property type="entry name" value="AB_hydrolase_1"/>
</dbReference>